<dbReference type="AlphaFoldDB" id="A0A679BCC4"/>
<organism evidence="1">
    <name type="scientific">Oryza glaberrima</name>
    <name type="common">African rice</name>
    <dbReference type="NCBI Taxonomy" id="4538"/>
    <lineage>
        <taxon>Eukaryota</taxon>
        <taxon>Viridiplantae</taxon>
        <taxon>Streptophyta</taxon>
        <taxon>Embryophyta</taxon>
        <taxon>Tracheophyta</taxon>
        <taxon>Spermatophyta</taxon>
        <taxon>Magnoliopsida</taxon>
        <taxon>Liliopsida</taxon>
        <taxon>Poales</taxon>
        <taxon>Poaceae</taxon>
        <taxon>BOP clade</taxon>
        <taxon>Oryzoideae</taxon>
        <taxon>Oryzeae</taxon>
        <taxon>Oryzinae</taxon>
        <taxon>Oryza</taxon>
    </lineage>
</organism>
<proteinExistence type="predicted"/>
<sequence>MINLVLESPSDTELGKAKVPTCQNKLSAADYRWNIMACIRRHLQEETCEQYQSLRKTEG</sequence>
<dbReference type="EMBL" id="AP018863">
    <property type="protein sequence ID" value="BBF89564.1"/>
    <property type="molecule type" value="Genomic_DNA"/>
</dbReference>
<protein>
    <submittedName>
        <fullName evidence="1">Uncharacterized protein</fullName>
    </submittedName>
</protein>
<gene>
    <name evidence="1" type="primary">Ogla0133M13.13</name>
</gene>
<reference evidence="1" key="1">
    <citation type="submission" date="2018-08" db="EMBL/GenBank/DDBJ databases">
        <title>Oryza glaberrima genomic DNA, chromosome 11, BAC clone:Ogla0133M13.</title>
        <authorList>
            <person name="Wu J."/>
            <person name="Kanamori H."/>
        </authorList>
    </citation>
    <scope>NUCLEOTIDE SEQUENCE</scope>
    <source>
        <strain evidence="1">IRGC104038</strain>
    </source>
</reference>
<evidence type="ECO:0000313" key="1">
    <source>
        <dbReference type="EMBL" id="BBF89564.1"/>
    </source>
</evidence>
<accession>A0A679BCC4</accession>
<name>A0A679BCC4_ORYGL</name>